<dbReference type="Proteomes" id="UP000824890">
    <property type="component" value="Unassembled WGS sequence"/>
</dbReference>
<dbReference type="CDD" id="cd10910">
    <property type="entry name" value="PIN_limkain_b1_N_like"/>
    <property type="match status" value="1"/>
</dbReference>
<organism evidence="2 3">
    <name type="scientific">Brassica napus</name>
    <name type="common">Rape</name>
    <dbReference type="NCBI Taxonomy" id="3708"/>
    <lineage>
        <taxon>Eukaryota</taxon>
        <taxon>Viridiplantae</taxon>
        <taxon>Streptophyta</taxon>
        <taxon>Embryophyta</taxon>
        <taxon>Tracheophyta</taxon>
        <taxon>Spermatophyta</taxon>
        <taxon>Magnoliopsida</taxon>
        <taxon>eudicotyledons</taxon>
        <taxon>Gunneridae</taxon>
        <taxon>Pentapetalae</taxon>
        <taxon>rosids</taxon>
        <taxon>malvids</taxon>
        <taxon>Brassicales</taxon>
        <taxon>Brassicaceae</taxon>
        <taxon>Brassiceae</taxon>
        <taxon>Brassica</taxon>
    </lineage>
</organism>
<dbReference type="PANTHER" id="PTHR14379:SF56">
    <property type="entry name" value="RNASE H TYPE-1 DOMAIN-CONTAINING PROTEIN"/>
    <property type="match status" value="1"/>
</dbReference>
<protein>
    <recommendedName>
        <fullName evidence="1">NYN domain-containing protein</fullName>
    </recommendedName>
</protein>
<feature type="domain" description="NYN" evidence="1">
    <location>
        <begin position="11"/>
        <end position="46"/>
    </location>
</feature>
<dbReference type="PANTHER" id="PTHR14379">
    <property type="entry name" value="LIMKAIN B LKAP"/>
    <property type="match status" value="1"/>
</dbReference>
<proteinExistence type="predicted"/>
<dbReference type="InterPro" id="IPR024768">
    <property type="entry name" value="Marf1"/>
</dbReference>
<comment type="caution">
    <text evidence="2">The sequence shown here is derived from an EMBL/GenBank/DDBJ whole genome shotgun (WGS) entry which is preliminary data.</text>
</comment>
<evidence type="ECO:0000313" key="2">
    <source>
        <dbReference type="EMBL" id="KAH0870908.1"/>
    </source>
</evidence>
<reference evidence="2 3" key="1">
    <citation type="submission" date="2021-05" db="EMBL/GenBank/DDBJ databases">
        <title>Genome Assembly of Synthetic Allotetraploid Brassica napus Reveals Homoeologous Exchanges between Subgenomes.</title>
        <authorList>
            <person name="Davis J.T."/>
        </authorList>
    </citation>
    <scope>NUCLEOTIDE SEQUENCE [LARGE SCALE GENOMIC DNA]</scope>
    <source>
        <strain evidence="3">cv. Da-Ae</strain>
        <tissue evidence="2">Seedling</tissue>
    </source>
</reference>
<dbReference type="Pfam" id="PF01936">
    <property type="entry name" value="NYN"/>
    <property type="match status" value="1"/>
</dbReference>
<gene>
    <name evidence="2" type="ORF">HID58_077930</name>
</gene>
<evidence type="ECO:0000313" key="3">
    <source>
        <dbReference type="Proteomes" id="UP000824890"/>
    </source>
</evidence>
<keyword evidence="3" id="KW-1185">Reference proteome</keyword>
<dbReference type="InterPro" id="IPR021139">
    <property type="entry name" value="NYN"/>
</dbReference>
<name>A0ABQ7YS05_BRANA</name>
<evidence type="ECO:0000259" key="1">
    <source>
        <dbReference type="Pfam" id="PF01936"/>
    </source>
</evidence>
<dbReference type="EMBL" id="JAGKQM010000017">
    <property type="protein sequence ID" value="KAH0870908.1"/>
    <property type="molecule type" value="Genomic_DNA"/>
</dbReference>
<sequence>MSGNDDAKTAKIEVWWDMRDCPIPEGYDARRVRPRLSSTGVAVVQTISDSTRSVMYRDMVEWRGQNPPPATIVIISDQVEGEFSWDLAPPTTAH</sequence>
<accession>A0ABQ7YS05</accession>